<dbReference type="InterPro" id="IPR010982">
    <property type="entry name" value="Lambda_DNA-bd_dom_sf"/>
</dbReference>
<evidence type="ECO:0000259" key="2">
    <source>
        <dbReference type="PROSITE" id="PS50943"/>
    </source>
</evidence>
<feature type="domain" description="HTH cro/C1-type" evidence="2">
    <location>
        <begin position="17"/>
        <end position="77"/>
    </location>
</feature>
<dbReference type="PANTHER" id="PTHR34475:SF1">
    <property type="entry name" value="CYTOSKELETON PROTEIN RODZ"/>
    <property type="match status" value="1"/>
</dbReference>
<keyword evidence="1" id="KW-0472">Membrane</keyword>
<dbReference type="PROSITE" id="PS50943">
    <property type="entry name" value="HTH_CROC1"/>
    <property type="match status" value="1"/>
</dbReference>
<proteinExistence type="predicted"/>
<dbReference type="SMART" id="SM00530">
    <property type="entry name" value="HTH_XRE"/>
    <property type="match status" value="1"/>
</dbReference>
<sequence>MVFTSKKVELPNFGERLKKLREEADFSVQRAAHLLNIQAKYLQRLESGEMEKLPADVYNKGFLRRYAKLLDADPEALVEEYEKEARIAQHLSQGKVHQALPYLRGRRFIITPRFFTAVLGLFILLVVGGYLFYQLHFLISPPRLSIFEPAEDLTTDQASLIIKGQAERGAQLTINGQVTYIDKDGNFEQPVNLIQGINSIKIEAANRFGKSRSVVRQIMLR</sequence>
<reference evidence="4" key="1">
    <citation type="submission" date="2017-09" db="EMBL/GenBank/DDBJ databases">
        <title>Depth-based differentiation of microbial function through sediment-hosted aquifers and enrichment of novel symbionts in the deep terrestrial subsurface.</title>
        <authorList>
            <person name="Probst A.J."/>
            <person name="Ladd B."/>
            <person name="Jarett J.K."/>
            <person name="Geller-Mcgrath D.E."/>
            <person name="Sieber C.M.K."/>
            <person name="Emerson J.B."/>
            <person name="Anantharaman K."/>
            <person name="Thomas B.C."/>
            <person name="Malmstrom R."/>
            <person name="Stieglmeier M."/>
            <person name="Klingl A."/>
            <person name="Woyke T."/>
            <person name="Ryan C.M."/>
            <person name="Banfield J.F."/>
        </authorList>
    </citation>
    <scope>NUCLEOTIDE SEQUENCE [LARGE SCALE GENOMIC DNA]</scope>
</reference>
<comment type="caution">
    <text evidence="3">The sequence shown here is derived from an EMBL/GenBank/DDBJ whole genome shotgun (WGS) entry which is preliminary data.</text>
</comment>
<dbReference type="CDD" id="cd00093">
    <property type="entry name" value="HTH_XRE"/>
    <property type="match status" value="1"/>
</dbReference>
<gene>
    <name evidence="3" type="ORF">COS30_01710</name>
</gene>
<dbReference type="Gene3D" id="2.60.40.10">
    <property type="entry name" value="Immunoglobulins"/>
    <property type="match status" value="1"/>
</dbReference>
<name>A0A2M7D648_9BACT</name>
<dbReference type="SUPFAM" id="SSF47413">
    <property type="entry name" value="lambda repressor-like DNA-binding domains"/>
    <property type="match status" value="1"/>
</dbReference>
<dbReference type="PANTHER" id="PTHR34475">
    <property type="match status" value="1"/>
</dbReference>
<dbReference type="InterPro" id="IPR001387">
    <property type="entry name" value="Cro/C1-type_HTH"/>
</dbReference>
<feature type="transmembrane region" description="Helical" evidence="1">
    <location>
        <begin position="114"/>
        <end position="133"/>
    </location>
</feature>
<accession>A0A2M7D648</accession>
<evidence type="ECO:0000313" key="3">
    <source>
        <dbReference type="EMBL" id="PIV38508.1"/>
    </source>
</evidence>
<dbReference type="GO" id="GO:0003677">
    <property type="term" value="F:DNA binding"/>
    <property type="evidence" value="ECO:0007669"/>
    <property type="project" value="InterPro"/>
</dbReference>
<dbReference type="EMBL" id="PEUE01000040">
    <property type="protein sequence ID" value="PIV38508.1"/>
    <property type="molecule type" value="Genomic_DNA"/>
</dbReference>
<dbReference type="Pfam" id="PF13413">
    <property type="entry name" value="HTH_25"/>
    <property type="match status" value="1"/>
</dbReference>
<dbReference type="Gene3D" id="1.10.260.40">
    <property type="entry name" value="lambda repressor-like DNA-binding domains"/>
    <property type="match status" value="1"/>
</dbReference>
<dbReference type="Pfam" id="PF09136">
    <property type="entry name" value="Glucodextran_B"/>
    <property type="match status" value="1"/>
</dbReference>
<dbReference type="Proteomes" id="UP000229247">
    <property type="component" value="Unassembled WGS sequence"/>
</dbReference>
<keyword evidence="1" id="KW-0812">Transmembrane</keyword>
<dbReference type="InterPro" id="IPR050400">
    <property type="entry name" value="Bact_Cytoskel_RodZ"/>
</dbReference>
<evidence type="ECO:0000256" key="1">
    <source>
        <dbReference type="SAM" id="Phobius"/>
    </source>
</evidence>
<evidence type="ECO:0000313" key="4">
    <source>
        <dbReference type="Proteomes" id="UP000229247"/>
    </source>
</evidence>
<keyword evidence="1" id="KW-1133">Transmembrane helix</keyword>
<protein>
    <recommendedName>
        <fullName evidence="2">HTH cro/C1-type domain-containing protein</fullName>
    </recommendedName>
</protein>
<dbReference type="InterPro" id="IPR013783">
    <property type="entry name" value="Ig-like_fold"/>
</dbReference>
<organism evidence="3 4">
    <name type="scientific">Candidatus Portnoybacteria bacterium CG02_land_8_20_14_3_00_45_8</name>
    <dbReference type="NCBI Taxonomy" id="1974807"/>
    <lineage>
        <taxon>Bacteria</taxon>
        <taxon>Candidatus Portnoyibacteriota</taxon>
    </lineage>
</organism>
<dbReference type="AlphaFoldDB" id="A0A2M7D648"/>